<feature type="transmembrane region" description="Helical" evidence="1">
    <location>
        <begin position="240"/>
        <end position="261"/>
    </location>
</feature>
<evidence type="ECO:0000256" key="1">
    <source>
        <dbReference type="SAM" id="Phobius"/>
    </source>
</evidence>
<dbReference type="GO" id="GO:0006508">
    <property type="term" value="P:proteolysis"/>
    <property type="evidence" value="ECO:0007669"/>
    <property type="project" value="UniProtKB-KW"/>
</dbReference>
<feature type="transmembrane region" description="Helical" evidence="1">
    <location>
        <begin position="152"/>
        <end position="167"/>
    </location>
</feature>
<feature type="domain" description="CAAX prenyl protease 2/Lysostaphin resistance protein A-like" evidence="2">
    <location>
        <begin position="119"/>
        <end position="204"/>
    </location>
</feature>
<keyword evidence="1" id="KW-0812">Transmembrane</keyword>
<dbReference type="InterPro" id="IPR003675">
    <property type="entry name" value="Rce1/LyrA-like_dom"/>
</dbReference>
<dbReference type="Pfam" id="PF02517">
    <property type="entry name" value="Rce1-like"/>
    <property type="match status" value="1"/>
</dbReference>
<keyword evidence="1" id="KW-1133">Transmembrane helix</keyword>
<feature type="transmembrane region" description="Helical" evidence="1">
    <location>
        <begin position="80"/>
        <end position="102"/>
    </location>
</feature>
<dbReference type="KEGG" id="cia:BEN51_12770"/>
<dbReference type="GO" id="GO:0004175">
    <property type="term" value="F:endopeptidase activity"/>
    <property type="evidence" value="ECO:0007669"/>
    <property type="project" value="UniProtKB-ARBA"/>
</dbReference>
<feature type="transmembrane region" description="Helical" evidence="1">
    <location>
        <begin position="9"/>
        <end position="32"/>
    </location>
</feature>
<reference evidence="3 4" key="1">
    <citation type="submission" date="2016-08" db="EMBL/GenBank/DDBJ databases">
        <title>Complete Genome Sequence Of The Indigo Reducing Clostridium isatidis DSM15098.</title>
        <authorList>
            <person name="Little G.T."/>
            <person name="Minton N.P."/>
        </authorList>
    </citation>
    <scope>NUCLEOTIDE SEQUENCE [LARGE SCALE GENOMIC DNA]</scope>
    <source>
        <strain evidence="3 4">DSM 15098</strain>
    </source>
</reference>
<keyword evidence="3" id="KW-0645">Protease</keyword>
<dbReference type="PANTHER" id="PTHR36435">
    <property type="entry name" value="SLR1288 PROTEIN"/>
    <property type="match status" value="1"/>
</dbReference>
<feature type="transmembrane region" description="Helical" evidence="1">
    <location>
        <begin position="297"/>
        <end position="316"/>
    </location>
</feature>
<dbReference type="GO" id="GO:0080120">
    <property type="term" value="P:CAAX-box protein maturation"/>
    <property type="evidence" value="ECO:0007669"/>
    <property type="project" value="UniProtKB-ARBA"/>
</dbReference>
<proteinExistence type="predicted"/>
<evidence type="ECO:0000313" key="3">
    <source>
        <dbReference type="EMBL" id="ASW44289.1"/>
    </source>
</evidence>
<dbReference type="OrthoDB" id="2035856at2"/>
<dbReference type="AlphaFoldDB" id="A0A343JFI1"/>
<dbReference type="Proteomes" id="UP000264883">
    <property type="component" value="Chromosome"/>
</dbReference>
<feature type="transmembrane region" description="Helical" evidence="1">
    <location>
        <begin position="38"/>
        <end position="59"/>
    </location>
</feature>
<feature type="transmembrane region" description="Helical" evidence="1">
    <location>
        <begin position="173"/>
        <end position="193"/>
    </location>
</feature>
<dbReference type="RefSeq" id="WP_119866413.1">
    <property type="nucleotide sequence ID" value="NZ_CP016786.1"/>
</dbReference>
<sequence>MKKVFKANLYFLIILILEIVAPIFLGQLYYLLNITDARVVLFLNHFILFIIPAIVYIVITKSSFKKTLRLNKLGLKQISLIILLSFAVQPIMSFFSLIGSFFFTNEVGGFVSEISSMPYLLLLALIAVLPAISEEITIRGIVLSGYEDKNKYVAAAVTGLFFGILHLDPHQFLYTAVLGFLFALVVRVTNSIYSSMVMHFIINGTSATLAKLSNIFLQGMEAVNEAEELTLKYLNLSEKLFMLFMFGALAAIFVVIVYYIFRKLEKISREEENNGDKIIELNYGFRTVDDTIEKDRILNIPFILSIIIYILVMAKII</sequence>
<protein>
    <submittedName>
        <fullName evidence="3">CAAX protease</fullName>
    </submittedName>
</protein>
<gene>
    <name evidence="3" type="ORF">BEN51_12770</name>
</gene>
<keyword evidence="4" id="KW-1185">Reference proteome</keyword>
<evidence type="ECO:0000259" key="2">
    <source>
        <dbReference type="Pfam" id="PF02517"/>
    </source>
</evidence>
<organism evidence="3 4">
    <name type="scientific">Clostridium isatidis</name>
    <dbReference type="NCBI Taxonomy" id="182773"/>
    <lineage>
        <taxon>Bacteria</taxon>
        <taxon>Bacillati</taxon>
        <taxon>Bacillota</taxon>
        <taxon>Clostridia</taxon>
        <taxon>Eubacteriales</taxon>
        <taxon>Clostridiaceae</taxon>
        <taxon>Clostridium</taxon>
    </lineage>
</organism>
<dbReference type="EMBL" id="CP016786">
    <property type="protein sequence ID" value="ASW44289.1"/>
    <property type="molecule type" value="Genomic_DNA"/>
</dbReference>
<dbReference type="PANTHER" id="PTHR36435:SF1">
    <property type="entry name" value="CAAX AMINO TERMINAL PROTEASE FAMILY PROTEIN"/>
    <property type="match status" value="1"/>
</dbReference>
<name>A0A343JFI1_9CLOT</name>
<dbReference type="InterPro" id="IPR052710">
    <property type="entry name" value="CAAX_protease"/>
</dbReference>
<evidence type="ECO:0000313" key="4">
    <source>
        <dbReference type="Proteomes" id="UP000264883"/>
    </source>
</evidence>
<feature type="transmembrane region" description="Helical" evidence="1">
    <location>
        <begin position="114"/>
        <end position="132"/>
    </location>
</feature>
<accession>A0A343JFI1</accession>
<keyword evidence="1" id="KW-0472">Membrane</keyword>
<keyword evidence="3" id="KW-0378">Hydrolase</keyword>